<evidence type="ECO:0000313" key="7">
    <source>
        <dbReference type="Proteomes" id="UP000095282"/>
    </source>
</evidence>
<dbReference type="SUPFAM" id="SSF50978">
    <property type="entry name" value="WD40 repeat-like"/>
    <property type="match status" value="1"/>
</dbReference>
<comment type="subcellular location">
    <subcellularLocation>
        <location evidence="1 6">Nucleus</location>
    </subcellularLocation>
</comment>
<comment type="pathway">
    <text evidence="6">tRNA modification; N(7)-methylguanine-tRNA biosynthesis.</text>
</comment>
<comment type="similarity">
    <text evidence="6">Belongs to the WD repeat TRM82 family.</text>
</comment>
<name>A0A1I7U3H2_9PELO</name>
<dbReference type="FunFam" id="2.130.10.10:FF:002623">
    <property type="entry name" value="tRNA (guanine-N(7)-)-methyltransferase non-catalytic subunit"/>
    <property type="match status" value="1"/>
</dbReference>
<keyword evidence="4 6" id="KW-0677">Repeat</keyword>
<dbReference type="AlphaFoldDB" id="A0A1I7U3H2"/>
<dbReference type="Gene3D" id="2.130.10.10">
    <property type="entry name" value="YVTN repeat-like/Quinoprotein amine dehydrogenase"/>
    <property type="match status" value="1"/>
</dbReference>
<evidence type="ECO:0000256" key="3">
    <source>
        <dbReference type="ARBA" id="ARBA00022694"/>
    </source>
</evidence>
<proteinExistence type="inferred from homology"/>
<dbReference type="GO" id="GO:0005829">
    <property type="term" value="C:cytosol"/>
    <property type="evidence" value="ECO:0007669"/>
    <property type="project" value="TreeGrafter"/>
</dbReference>
<dbReference type="GO" id="GO:0005634">
    <property type="term" value="C:nucleus"/>
    <property type="evidence" value="ECO:0007669"/>
    <property type="project" value="UniProtKB-SubCell"/>
</dbReference>
<dbReference type="STRING" id="1561998.A0A1I7U3H2"/>
<dbReference type="InterPro" id="IPR036322">
    <property type="entry name" value="WD40_repeat_dom_sf"/>
</dbReference>
<dbReference type="InterPro" id="IPR015943">
    <property type="entry name" value="WD40/YVTN_repeat-like_dom_sf"/>
</dbReference>
<dbReference type="Proteomes" id="UP000095282">
    <property type="component" value="Unplaced"/>
</dbReference>
<dbReference type="GO" id="GO:0106004">
    <property type="term" value="P:tRNA (guanine-N7)-methylation"/>
    <property type="evidence" value="ECO:0007669"/>
    <property type="project" value="UniProtKB-UniRule"/>
</dbReference>
<evidence type="ECO:0000256" key="4">
    <source>
        <dbReference type="ARBA" id="ARBA00022737"/>
    </source>
</evidence>
<evidence type="ECO:0000256" key="2">
    <source>
        <dbReference type="ARBA" id="ARBA00022574"/>
    </source>
</evidence>
<keyword evidence="7" id="KW-1185">Reference proteome</keyword>
<dbReference type="eggNOG" id="KOG3914">
    <property type="taxonomic scope" value="Eukaryota"/>
</dbReference>
<dbReference type="GO" id="GO:0043527">
    <property type="term" value="C:tRNA methyltransferase complex"/>
    <property type="evidence" value="ECO:0007669"/>
    <property type="project" value="TreeGrafter"/>
</dbReference>
<dbReference type="PANTHER" id="PTHR16288:SF0">
    <property type="entry name" value="TRNA (GUANINE-N(7)-)-METHYLTRANSFERASE NON-CATALYTIC SUBUNIT WDR4"/>
    <property type="match status" value="1"/>
</dbReference>
<keyword evidence="3 6" id="KW-0819">tRNA processing</keyword>
<dbReference type="WBParaSite" id="Csp11.Scaffold629.g14471.t1">
    <property type="protein sequence ID" value="Csp11.Scaffold629.g14471.t1"/>
    <property type="gene ID" value="Csp11.Scaffold629.g14471"/>
</dbReference>
<comment type="subunit">
    <text evidence="6">Forms a heterodimer with the catalytic subunit.</text>
</comment>
<sequence length="399" mass="44974">MSFITSFGDRLFIGSGDLLRTCRIGDETEPTTFIHWNELNPERIQKPDFDVEKDLKTVEKRVILCIAHSNFLTSHGRRMVAVGTNEKQIHVFEYFVDHNGVLVKCEHIVTSVVPKAPTALTFDREDAYVVVGDRAGDIHRFSVLNGSAIEMAGAISMVLDVAFTPDGKRLLMADRDEKVRAIRYPSTYVIDAFCLGHTEYVKTLAVQNNDSIWSAGGDKMLYNWSIIECSKPLRTVDLSEVNGPIRKISINLQQQKLAILFDNVETIVIVDIGKEPTQSVSVNVSNESQFHDITSTGNHFVVLGRSTVTLIDLITMSQTIHPIDNELIESLKQTNDAVDNLFKNVTHNNQQEYEKGKPKSLRQLNRSAGSSTTTHRLLRRLLPLEPFLLSFLLFYCYIC</sequence>
<evidence type="ECO:0000256" key="6">
    <source>
        <dbReference type="HAMAP-Rule" id="MF_03056"/>
    </source>
</evidence>
<organism evidence="7 8">
    <name type="scientific">Caenorhabditis tropicalis</name>
    <dbReference type="NCBI Taxonomy" id="1561998"/>
    <lineage>
        <taxon>Eukaryota</taxon>
        <taxon>Metazoa</taxon>
        <taxon>Ecdysozoa</taxon>
        <taxon>Nematoda</taxon>
        <taxon>Chromadorea</taxon>
        <taxon>Rhabditida</taxon>
        <taxon>Rhabditina</taxon>
        <taxon>Rhabditomorpha</taxon>
        <taxon>Rhabditoidea</taxon>
        <taxon>Rhabditidae</taxon>
        <taxon>Peloderinae</taxon>
        <taxon>Caenorhabditis</taxon>
    </lineage>
</organism>
<protein>
    <recommendedName>
        <fullName evidence="6">tRNA (guanine-N(7)-)-methyltransferase non-catalytic subunit</fullName>
    </recommendedName>
    <alternativeName>
        <fullName evidence="6">WD repeat-containing protein 4 homolog</fullName>
    </alternativeName>
</protein>
<dbReference type="PANTHER" id="PTHR16288">
    <property type="entry name" value="WD40 REPEAT PROTEIN 4"/>
    <property type="match status" value="1"/>
</dbReference>
<dbReference type="UniPathway" id="UPA00989"/>
<evidence type="ECO:0000256" key="5">
    <source>
        <dbReference type="ARBA" id="ARBA00023242"/>
    </source>
</evidence>
<accession>A0A1I7U3H2</accession>
<keyword evidence="5 6" id="KW-0539">Nucleus</keyword>
<evidence type="ECO:0000313" key="8">
    <source>
        <dbReference type="WBParaSite" id="Csp11.Scaffold629.g14471.t1"/>
    </source>
</evidence>
<comment type="function">
    <text evidence="6">Required for the formation of N(7)-methylguanine at position 46 (m7G46) in tRNA. In the complex, it is required to stabilize and induce conformational changes of the catalytic subunit.</text>
</comment>
<reference evidence="8" key="1">
    <citation type="submission" date="2016-11" db="UniProtKB">
        <authorList>
            <consortium name="WormBaseParasite"/>
        </authorList>
    </citation>
    <scope>IDENTIFICATION</scope>
</reference>
<evidence type="ECO:0000256" key="1">
    <source>
        <dbReference type="ARBA" id="ARBA00004123"/>
    </source>
</evidence>
<dbReference type="HAMAP" id="MF_03056">
    <property type="entry name" value="TRM82"/>
    <property type="match status" value="1"/>
</dbReference>
<keyword evidence="2 6" id="KW-0853">WD repeat</keyword>
<dbReference type="InterPro" id="IPR028884">
    <property type="entry name" value="Trm82"/>
</dbReference>